<organism evidence="1 2">
    <name type="scientific">Dyadobacter helix</name>
    <dbReference type="NCBI Taxonomy" id="2822344"/>
    <lineage>
        <taxon>Bacteria</taxon>
        <taxon>Pseudomonadati</taxon>
        <taxon>Bacteroidota</taxon>
        <taxon>Cytophagia</taxon>
        <taxon>Cytophagales</taxon>
        <taxon>Spirosomataceae</taxon>
        <taxon>Dyadobacter</taxon>
    </lineage>
</organism>
<protein>
    <submittedName>
        <fullName evidence="1">Uncharacterized protein</fullName>
    </submittedName>
</protein>
<accession>A0A916N3Y0</accession>
<dbReference type="Proteomes" id="UP000680038">
    <property type="component" value="Unassembled WGS sequence"/>
</dbReference>
<evidence type="ECO:0000313" key="1">
    <source>
        <dbReference type="EMBL" id="CAG4988758.1"/>
    </source>
</evidence>
<dbReference type="EMBL" id="CAJRAF010000001">
    <property type="protein sequence ID" value="CAG4988758.1"/>
    <property type="molecule type" value="Genomic_DNA"/>
</dbReference>
<keyword evidence="2" id="KW-1185">Reference proteome</keyword>
<name>A0A916N3Y0_9BACT</name>
<dbReference type="AlphaFoldDB" id="A0A916N3Y0"/>
<gene>
    <name evidence="1" type="ORF">DYBT9275_00152</name>
</gene>
<comment type="caution">
    <text evidence="1">The sequence shown here is derived from an EMBL/GenBank/DDBJ whole genome shotgun (WGS) entry which is preliminary data.</text>
</comment>
<sequence length="368" mass="41028">MEEEIFLIDRHGGSVSYGASSFFIVSKKNNKNYSFEIATFIPDDPENQKDQTENWSGKIVVEDEKGEFVRALMVHNGKIVNESVNSEGGRIAQQDCYEVDYSSCAYVPDIGYSAPCQYMYTQVICFPSVPPPTSTSSNGFMGVVGGVISYGGATGGAGSIYGQVVGRVSSLKRFTNYTTAQLIRLNDVLEELVAKCVGKTIYGNLVAANHRMDWYIDPNLASSGGYQPASKKVIFQSAGEINYHTLTEELFHAYQNTHYQGGTTQYLTNGKSNIEFEAKLLQDMARIINSDGCCMTVPDAFTPEYYKWLIEITSGGTKYPTSYNTISNKYFYYLDLFKQRFPEYNYPTIPNLTPNAMFSLINLSKCPK</sequence>
<proteinExistence type="predicted"/>
<evidence type="ECO:0000313" key="2">
    <source>
        <dbReference type="Proteomes" id="UP000680038"/>
    </source>
</evidence>
<dbReference type="RefSeq" id="WP_215236963.1">
    <property type="nucleotide sequence ID" value="NZ_CAJRAF010000001.1"/>
</dbReference>
<reference evidence="1" key="1">
    <citation type="submission" date="2021-04" db="EMBL/GenBank/DDBJ databases">
        <authorList>
            <person name="Rodrigo-Torres L."/>
            <person name="Arahal R. D."/>
            <person name="Lucena T."/>
        </authorList>
    </citation>
    <scope>NUCLEOTIDE SEQUENCE</scope>
    <source>
        <strain evidence="1">CECT 9275</strain>
    </source>
</reference>